<dbReference type="Pfam" id="PF13508">
    <property type="entry name" value="Acetyltransf_7"/>
    <property type="match status" value="1"/>
</dbReference>
<dbReference type="SUPFAM" id="SSF55729">
    <property type="entry name" value="Acyl-CoA N-acyltransferases (Nat)"/>
    <property type="match status" value="1"/>
</dbReference>
<organism evidence="4 5">
    <name type="scientific">Arthrobacter rhombi</name>
    <dbReference type="NCBI Taxonomy" id="71253"/>
    <lineage>
        <taxon>Bacteria</taxon>
        <taxon>Bacillati</taxon>
        <taxon>Actinomycetota</taxon>
        <taxon>Actinomycetes</taxon>
        <taxon>Micrococcales</taxon>
        <taxon>Micrococcaceae</taxon>
        <taxon>Arthrobacter</taxon>
    </lineage>
</organism>
<accession>A0A1R4G1Y2</accession>
<evidence type="ECO:0000313" key="4">
    <source>
        <dbReference type="EMBL" id="SJM62184.1"/>
    </source>
</evidence>
<dbReference type="InterPro" id="IPR050832">
    <property type="entry name" value="Bact_Acetyltransf"/>
</dbReference>
<gene>
    <name evidence="4" type="ORF">FM101_07200</name>
</gene>
<protein>
    <submittedName>
        <fullName evidence="4">GCN5-related N-acetyltransferase</fullName>
    </submittedName>
</protein>
<dbReference type="PANTHER" id="PTHR43877">
    <property type="entry name" value="AMINOALKYLPHOSPHONATE N-ACETYLTRANSFERASE-RELATED-RELATED"/>
    <property type="match status" value="1"/>
</dbReference>
<evidence type="ECO:0000313" key="5">
    <source>
        <dbReference type="Proteomes" id="UP000195913"/>
    </source>
</evidence>
<dbReference type="RefSeq" id="WP_086997552.1">
    <property type="nucleotide sequence ID" value="NZ_FUHW01000026.1"/>
</dbReference>
<dbReference type="CDD" id="cd04301">
    <property type="entry name" value="NAT_SF"/>
    <property type="match status" value="1"/>
</dbReference>
<dbReference type="Gene3D" id="3.40.630.30">
    <property type="match status" value="1"/>
</dbReference>
<feature type="domain" description="N-acetyltransferase" evidence="3">
    <location>
        <begin position="6"/>
        <end position="170"/>
    </location>
</feature>
<dbReference type="GO" id="GO:0016747">
    <property type="term" value="F:acyltransferase activity, transferring groups other than amino-acyl groups"/>
    <property type="evidence" value="ECO:0007669"/>
    <property type="project" value="InterPro"/>
</dbReference>
<evidence type="ECO:0000256" key="1">
    <source>
        <dbReference type="ARBA" id="ARBA00022679"/>
    </source>
</evidence>
<dbReference type="InterPro" id="IPR000182">
    <property type="entry name" value="GNAT_dom"/>
</dbReference>
<name>A0A1R4G1Y2_9MICC</name>
<dbReference type="Proteomes" id="UP000195913">
    <property type="component" value="Unassembled WGS sequence"/>
</dbReference>
<keyword evidence="5" id="KW-1185">Reference proteome</keyword>
<sequence>MRINDYTIRQATAEDIDATLSMKLAAWRETYADQRPASFFELQESRHERQVDWWTRGLAAGAELWIATDPAGRIVGCAGGAPVLDEDAATGATAELQMLYVLSEAYGSGLGAGLMRAAIGNLPAALWVLEHNPRAQAFYRKHGFDFDGTRELLADEWEGLYELRMVRPGPRG</sequence>
<dbReference type="InterPro" id="IPR016181">
    <property type="entry name" value="Acyl_CoA_acyltransferase"/>
</dbReference>
<dbReference type="AlphaFoldDB" id="A0A1R4G1Y2"/>
<evidence type="ECO:0000256" key="2">
    <source>
        <dbReference type="ARBA" id="ARBA00023315"/>
    </source>
</evidence>
<evidence type="ECO:0000259" key="3">
    <source>
        <dbReference type="PROSITE" id="PS51186"/>
    </source>
</evidence>
<dbReference type="PROSITE" id="PS51186">
    <property type="entry name" value="GNAT"/>
    <property type="match status" value="1"/>
</dbReference>
<reference evidence="4 5" key="1">
    <citation type="submission" date="2017-02" db="EMBL/GenBank/DDBJ databases">
        <authorList>
            <person name="Peterson S.W."/>
        </authorList>
    </citation>
    <scope>NUCLEOTIDE SEQUENCE [LARGE SCALE GENOMIC DNA]</scope>
    <source>
        <strain evidence="4 5">B Ar 00.02</strain>
    </source>
</reference>
<keyword evidence="2" id="KW-0012">Acyltransferase</keyword>
<keyword evidence="1 4" id="KW-0808">Transferase</keyword>
<dbReference type="EMBL" id="FUHW01000026">
    <property type="protein sequence ID" value="SJM62184.1"/>
    <property type="molecule type" value="Genomic_DNA"/>
</dbReference>
<proteinExistence type="predicted"/>